<gene>
    <name evidence="1" type="ORF">ABIE08_003999</name>
</gene>
<protein>
    <submittedName>
        <fullName evidence="1">Uncharacterized protein</fullName>
    </submittedName>
</protein>
<dbReference type="EMBL" id="JBEPSM010000003">
    <property type="protein sequence ID" value="MET4636048.1"/>
    <property type="molecule type" value="Genomic_DNA"/>
</dbReference>
<reference evidence="1 2" key="1">
    <citation type="submission" date="2024-06" db="EMBL/GenBank/DDBJ databases">
        <title>Sorghum-associated microbial communities from plants grown in Nebraska, USA.</title>
        <authorList>
            <person name="Schachtman D."/>
        </authorList>
    </citation>
    <scope>NUCLEOTIDE SEQUENCE [LARGE SCALE GENOMIC DNA]</scope>
    <source>
        <strain evidence="1 2">3207</strain>
    </source>
</reference>
<keyword evidence="2" id="KW-1185">Reference proteome</keyword>
<name>A0ABV2R457_9HYPH</name>
<dbReference type="Proteomes" id="UP001549321">
    <property type="component" value="Unassembled WGS sequence"/>
</dbReference>
<comment type="caution">
    <text evidence="1">The sequence shown here is derived from an EMBL/GenBank/DDBJ whole genome shotgun (WGS) entry which is preliminary data.</text>
</comment>
<evidence type="ECO:0000313" key="2">
    <source>
        <dbReference type="Proteomes" id="UP001549321"/>
    </source>
</evidence>
<dbReference type="RefSeq" id="WP_354553575.1">
    <property type="nucleotide sequence ID" value="NZ_JBEPSM010000003.1"/>
</dbReference>
<organism evidence="1 2">
    <name type="scientific">Kaistia defluvii</name>
    <dbReference type="NCBI Taxonomy" id="410841"/>
    <lineage>
        <taxon>Bacteria</taxon>
        <taxon>Pseudomonadati</taxon>
        <taxon>Pseudomonadota</taxon>
        <taxon>Alphaproteobacteria</taxon>
        <taxon>Hyphomicrobiales</taxon>
        <taxon>Kaistiaceae</taxon>
        <taxon>Kaistia</taxon>
    </lineage>
</organism>
<sequence length="82" mass="8928">MTVAVEGMEIRLTGRCGVEEAETLLAALHAAPESRVVLAAERVHTSLWQVLLALRPDVEGEAPDPFSAQFILPQIRRNDPAP</sequence>
<proteinExistence type="predicted"/>
<accession>A0ABV2R457</accession>
<evidence type="ECO:0000313" key="1">
    <source>
        <dbReference type="EMBL" id="MET4636048.1"/>
    </source>
</evidence>